<evidence type="ECO:0000256" key="1">
    <source>
        <dbReference type="SAM" id="MobiDB-lite"/>
    </source>
</evidence>
<dbReference type="EMBL" id="JNAD02000002">
    <property type="protein sequence ID" value="RKM97902.1"/>
    <property type="molecule type" value="Genomic_DNA"/>
</dbReference>
<protein>
    <submittedName>
        <fullName evidence="3">Oxidoreductase</fullName>
    </submittedName>
</protein>
<gene>
    <name evidence="3" type="ORF">SFRA_004955</name>
</gene>
<evidence type="ECO:0000313" key="4">
    <source>
        <dbReference type="Proteomes" id="UP000028058"/>
    </source>
</evidence>
<feature type="transmembrane region" description="Helical" evidence="2">
    <location>
        <begin position="445"/>
        <end position="465"/>
    </location>
</feature>
<dbReference type="Proteomes" id="UP000028058">
    <property type="component" value="Unassembled WGS sequence"/>
</dbReference>
<keyword evidence="2" id="KW-0472">Membrane</keyword>
<evidence type="ECO:0000256" key="2">
    <source>
        <dbReference type="SAM" id="Phobius"/>
    </source>
</evidence>
<organism evidence="3 4">
    <name type="scientific">Streptomyces xinghaiensis</name>
    <dbReference type="NCBI Taxonomy" id="1038928"/>
    <lineage>
        <taxon>Bacteria</taxon>
        <taxon>Bacillati</taxon>
        <taxon>Actinomycetota</taxon>
        <taxon>Actinomycetes</taxon>
        <taxon>Kitasatosporales</taxon>
        <taxon>Streptomycetaceae</taxon>
        <taxon>Streptomyces</taxon>
    </lineage>
</organism>
<dbReference type="OrthoDB" id="5194370at2"/>
<name>A0A3R7FZN3_9ACTN</name>
<keyword evidence="2" id="KW-1133">Transmembrane helix</keyword>
<feature type="compositionally biased region" description="Basic and acidic residues" evidence="1">
    <location>
        <begin position="22"/>
        <end position="33"/>
    </location>
</feature>
<dbReference type="AlphaFoldDB" id="A0A3R7FZN3"/>
<accession>A0A3R7FZN3</accession>
<comment type="caution">
    <text evidence="3">The sequence shown here is derived from an EMBL/GenBank/DDBJ whole genome shotgun (WGS) entry which is preliminary data.</text>
</comment>
<evidence type="ECO:0000313" key="3">
    <source>
        <dbReference type="EMBL" id="RKM97902.1"/>
    </source>
</evidence>
<feature type="region of interest" description="Disordered" evidence="1">
    <location>
        <begin position="1"/>
        <end position="56"/>
    </location>
</feature>
<keyword evidence="2" id="KW-0812">Transmembrane</keyword>
<feature type="transmembrane region" description="Helical" evidence="2">
    <location>
        <begin position="477"/>
        <end position="499"/>
    </location>
</feature>
<proteinExistence type="predicted"/>
<feature type="transmembrane region" description="Helical" evidence="2">
    <location>
        <begin position="414"/>
        <end position="433"/>
    </location>
</feature>
<reference evidence="3 4" key="1">
    <citation type="journal article" date="2014" name="Genome Announc.">
        <title>Draft Genome Sequence of Streptomyces fradiae ATCC 19609, a Strain Highly Sensitive to Antibiotics.</title>
        <authorList>
            <person name="Bekker O.B."/>
            <person name="Klimina K.M."/>
            <person name="Vatlin A.A."/>
            <person name="Zakharevich N.V."/>
            <person name="Kasianov A.S."/>
            <person name="Danilenko V.N."/>
        </authorList>
    </citation>
    <scope>NUCLEOTIDE SEQUENCE [LARGE SCALE GENOMIC DNA]</scope>
    <source>
        <strain evidence="3 4">ATCC 19609</strain>
    </source>
</reference>
<dbReference type="RefSeq" id="WP_043471087.1">
    <property type="nucleotide sequence ID" value="NZ_CP134822.1"/>
</dbReference>
<sequence>MLSYEELTAPERDVWDAFPEGRPVDLRPHRSDDDSGPAGDESGAGAGAGEEPWGPERTVRAPVVAALLLGGHPGQPGSVPALRLAGARISGRLDLGGAEIAHTIRFEECRFEEDISFHGASTRTITIARSRLRGIDAGMVRVEGRLSVRSSVLRGRLSLMNAQVTGELILSGAHLSAPGDWALFAGGLVMGGAVFCRGGFTADGGLRLLGAQLSGGLFMERARCHNPGDAALLADNATIATLVCSQGFTARGAVRLRGATISGRLTLDGAVLDGGDTALDCARMHADDLVLTPAVPPSGAVDLRGARVTALHDRRGAWPDTVRLQGFVYGDLHGDDDAGREAVGHRLAWIRREPGYAPQPYEQLAGWYRQIGHDDDARRVLLAKQRHRRRTLRPAGRAWGHLLDGTVGYGYRPWLAGVWLAALALLGTGVFGAHTPVAAQPGEGAPFSALVYTLDLLIPIGGLGQRNAWYWTGGAPAWLAYALIAAGWVLTTAVVAGVTRTLNKN</sequence>
<keyword evidence="4" id="KW-1185">Reference proteome</keyword>